<dbReference type="Pfam" id="PF12698">
    <property type="entry name" value="ABC2_membrane_3"/>
    <property type="match status" value="1"/>
</dbReference>
<comment type="caution">
    <text evidence="7">The sequence shown here is derived from an EMBL/GenBank/DDBJ whole genome shotgun (WGS) entry which is preliminary data.</text>
</comment>
<evidence type="ECO:0000256" key="4">
    <source>
        <dbReference type="ARBA" id="ARBA00023136"/>
    </source>
</evidence>
<feature type="transmembrane region" description="Helical" evidence="5">
    <location>
        <begin position="20"/>
        <end position="45"/>
    </location>
</feature>
<dbReference type="EMBL" id="JBHLWN010000021">
    <property type="protein sequence ID" value="MFC0211661.1"/>
    <property type="molecule type" value="Genomic_DNA"/>
</dbReference>
<dbReference type="RefSeq" id="WP_377468647.1">
    <property type="nucleotide sequence ID" value="NZ_JBHLWN010000021.1"/>
</dbReference>
<evidence type="ECO:0000256" key="2">
    <source>
        <dbReference type="ARBA" id="ARBA00022692"/>
    </source>
</evidence>
<name>A0ABV6DG90_9BACL</name>
<evidence type="ECO:0000256" key="1">
    <source>
        <dbReference type="ARBA" id="ARBA00004141"/>
    </source>
</evidence>
<feature type="transmembrane region" description="Helical" evidence="5">
    <location>
        <begin position="199"/>
        <end position="219"/>
    </location>
</feature>
<keyword evidence="4 5" id="KW-0472">Membrane</keyword>
<accession>A0ABV6DG90</accession>
<evidence type="ECO:0000256" key="3">
    <source>
        <dbReference type="ARBA" id="ARBA00022989"/>
    </source>
</evidence>
<feature type="transmembrane region" description="Helical" evidence="5">
    <location>
        <begin position="332"/>
        <end position="351"/>
    </location>
</feature>
<proteinExistence type="predicted"/>
<feature type="domain" description="ABC-2 type transporter transmembrane" evidence="6">
    <location>
        <begin position="21"/>
        <end position="406"/>
    </location>
</feature>
<comment type="subcellular location">
    <subcellularLocation>
        <location evidence="1">Membrane</location>
        <topology evidence="1">Multi-pass membrane protein</topology>
    </subcellularLocation>
</comment>
<feature type="transmembrane region" description="Helical" evidence="5">
    <location>
        <begin position="384"/>
        <end position="406"/>
    </location>
</feature>
<evidence type="ECO:0000313" key="7">
    <source>
        <dbReference type="EMBL" id="MFC0211661.1"/>
    </source>
</evidence>
<feature type="transmembrane region" description="Helical" evidence="5">
    <location>
        <begin position="297"/>
        <end position="320"/>
    </location>
</feature>
<keyword evidence="2 5" id="KW-0812">Transmembrane</keyword>
<evidence type="ECO:0000256" key="5">
    <source>
        <dbReference type="SAM" id="Phobius"/>
    </source>
</evidence>
<reference evidence="7 8" key="1">
    <citation type="submission" date="2024-09" db="EMBL/GenBank/DDBJ databases">
        <authorList>
            <person name="Sun Q."/>
            <person name="Mori K."/>
        </authorList>
    </citation>
    <scope>NUCLEOTIDE SEQUENCE [LARGE SCALE GENOMIC DNA]</scope>
    <source>
        <strain evidence="7 8">CCM 7759</strain>
    </source>
</reference>
<keyword evidence="8" id="KW-1185">Reference proteome</keyword>
<keyword evidence="3 5" id="KW-1133">Transmembrane helix</keyword>
<evidence type="ECO:0000313" key="8">
    <source>
        <dbReference type="Proteomes" id="UP001589776"/>
    </source>
</evidence>
<feature type="transmembrane region" description="Helical" evidence="5">
    <location>
        <begin position="252"/>
        <end position="276"/>
    </location>
</feature>
<evidence type="ECO:0000259" key="6">
    <source>
        <dbReference type="Pfam" id="PF12698"/>
    </source>
</evidence>
<feature type="transmembrane region" description="Helical" evidence="5">
    <location>
        <begin position="358"/>
        <end position="378"/>
    </location>
</feature>
<protein>
    <submittedName>
        <fullName evidence="7">ABC transporter permease</fullName>
    </submittedName>
</protein>
<dbReference type="InterPro" id="IPR013525">
    <property type="entry name" value="ABC2_TM"/>
</dbReference>
<sequence length="433" mass="47665">MSNVWSVIRFTFKSRVRTPSFRIMTMVFIALITVLVNLPSVIAYFMNQSKAAEGEPAVGVFLSAGPAAHKLIESGFSSKQPQPLLRFVTLPEQGSAAANERMAKEKITAKEIQGYLELSEPKDSTFPDVIYKSPDSLTSNQEQFLQTLLRSIKIDMAVEGSDLTAEQKAEIQLPVRFESRQISLDAAGAGEKTEDELRVAYGLVYALLMFIYIGVIGYGNMVAMEITAEKSSRVMEVLIASVSPLKQMFGKIVGISLLGLMQVGILLVTAIVNLNLPHNAELLAAFNMNWTDIPLSLLVYFVFFYLGGFFLYATMFAAVGSLVSRTEDVGPAIMPVTYVIIAAFIVAMAGLQSPNAGYVAVMSFIPLFTPLLMFLRIGMSEPPLWQIVLSMAELVASIGLLGWLSAKIYRTGVLMYGKRPSLRELRRAMRAYK</sequence>
<dbReference type="Proteomes" id="UP001589776">
    <property type="component" value="Unassembled WGS sequence"/>
</dbReference>
<gene>
    <name evidence="7" type="ORF">ACFFK0_04200</name>
</gene>
<organism evidence="7 8">
    <name type="scientific">Paenibacillus chartarius</name>
    <dbReference type="NCBI Taxonomy" id="747481"/>
    <lineage>
        <taxon>Bacteria</taxon>
        <taxon>Bacillati</taxon>
        <taxon>Bacillota</taxon>
        <taxon>Bacilli</taxon>
        <taxon>Bacillales</taxon>
        <taxon>Paenibacillaceae</taxon>
        <taxon>Paenibacillus</taxon>
    </lineage>
</organism>